<accession>A0A940MF48</accession>
<comment type="caution">
    <text evidence="3">The sequence shown here is derived from an EMBL/GenBank/DDBJ whole genome shotgun (WGS) entry which is preliminary data.</text>
</comment>
<feature type="region of interest" description="Disordered" evidence="1">
    <location>
        <begin position="32"/>
        <end position="58"/>
    </location>
</feature>
<evidence type="ECO:0000259" key="2">
    <source>
        <dbReference type="Pfam" id="PF11706"/>
    </source>
</evidence>
<dbReference type="SUPFAM" id="SSF160904">
    <property type="entry name" value="Jann2411-like"/>
    <property type="match status" value="1"/>
</dbReference>
<reference evidence="3" key="1">
    <citation type="submission" date="2021-03" db="EMBL/GenBank/DDBJ databases">
        <title>Whole genome sequence of Streptomyces bomunensis MMS17-BM035.</title>
        <authorList>
            <person name="Lee J.H."/>
        </authorList>
    </citation>
    <scope>NUCLEOTIDE SEQUENCE</scope>
    <source>
        <strain evidence="3">MMS17-BM035</strain>
    </source>
</reference>
<evidence type="ECO:0000256" key="1">
    <source>
        <dbReference type="SAM" id="MobiDB-lite"/>
    </source>
</evidence>
<protein>
    <submittedName>
        <fullName evidence="3">ABATE domain-containing protein</fullName>
    </submittedName>
</protein>
<dbReference type="Proteomes" id="UP000670475">
    <property type="component" value="Unassembled WGS sequence"/>
</dbReference>
<dbReference type="PANTHER" id="PTHR35525:SF3">
    <property type="entry name" value="BLL6575 PROTEIN"/>
    <property type="match status" value="1"/>
</dbReference>
<dbReference type="InterPro" id="IPR023286">
    <property type="entry name" value="ABATE_dom_sf"/>
</dbReference>
<evidence type="ECO:0000313" key="4">
    <source>
        <dbReference type="Proteomes" id="UP000670475"/>
    </source>
</evidence>
<dbReference type="PANTHER" id="PTHR35525">
    <property type="entry name" value="BLL6575 PROTEIN"/>
    <property type="match status" value="1"/>
</dbReference>
<dbReference type="Pfam" id="PF11706">
    <property type="entry name" value="zf-CGNR"/>
    <property type="match status" value="1"/>
</dbReference>
<dbReference type="Gene3D" id="1.10.3300.10">
    <property type="entry name" value="Jann2411-like domain"/>
    <property type="match status" value="1"/>
</dbReference>
<feature type="domain" description="Zinc finger CGNR" evidence="2">
    <location>
        <begin position="160"/>
        <end position="199"/>
    </location>
</feature>
<gene>
    <name evidence="3" type="ORF">JFN87_20815</name>
</gene>
<dbReference type="EMBL" id="JAGIQL010000091">
    <property type="protein sequence ID" value="MBP0459917.1"/>
    <property type="molecule type" value="Genomic_DNA"/>
</dbReference>
<evidence type="ECO:0000313" key="3">
    <source>
        <dbReference type="EMBL" id="MBP0459917.1"/>
    </source>
</evidence>
<dbReference type="Pfam" id="PF07336">
    <property type="entry name" value="ABATE"/>
    <property type="match status" value="1"/>
</dbReference>
<dbReference type="InterPro" id="IPR010852">
    <property type="entry name" value="ABATE"/>
</dbReference>
<keyword evidence="4" id="KW-1185">Reference proteome</keyword>
<dbReference type="InterPro" id="IPR021005">
    <property type="entry name" value="Znf_CGNR"/>
</dbReference>
<sequence length="212" mass="22858">MNTIHVDERGHDGFDLVGDVASAARWVDAIGPRLPATTGRGSGDARRAGDVEDTEDAAGALDEQDVRRLRSLRDALRALAAEVTDAPPQFAVTRVPSRREALDTVNRLSGRARIWPELDWPDGGEPTATVGTGSGACDYAVSSLARQAAELFAGPGRGQLRTCLAPGCIRYFVKDHPRREWCTKACGNRARVARHYRRHRGAAARPAHDTAG</sequence>
<name>A0A940MF48_9ACTN</name>
<organism evidence="3 4">
    <name type="scientific">Streptomyces montanisoli</name>
    <dbReference type="NCBI Taxonomy" id="2798581"/>
    <lineage>
        <taxon>Bacteria</taxon>
        <taxon>Bacillati</taxon>
        <taxon>Actinomycetota</taxon>
        <taxon>Actinomycetes</taxon>
        <taxon>Kitasatosporales</taxon>
        <taxon>Streptomycetaceae</taxon>
        <taxon>Streptomyces</taxon>
    </lineage>
</organism>
<proteinExistence type="predicted"/>
<dbReference type="AlphaFoldDB" id="A0A940MF48"/>